<organism evidence="8 9">
    <name type="scientific">Danaus plexippus plexippus</name>
    <dbReference type="NCBI Taxonomy" id="278856"/>
    <lineage>
        <taxon>Eukaryota</taxon>
        <taxon>Metazoa</taxon>
        <taxon>Ecdysozoa</taxon>
        <taxon>Arthropoda</taxon>
        <taxon>Hexapoda</taxon>
        <taxon>Insecta</taxon>
        <taxon>Pterygota</taxon>
        <taxon>Neoptera</taxon>
        <taxon>Endopterygota</taxon>
        <taxon>Lepidoptera</taxon>
        <taxon>Glossata</taxon>
        <taxon>Ditrysia</taxon>
        <taxon>Papilionoidea</taxon>
        <taxon>Nymphalidae</taxon>
        <taxon>Danainae</taxon>
        <taxon>Danaini</taxon>
        <taxon>Danaina</taxon>
        <taxon>Danaus</taxon>
        <taxon>Danaus</taxon>
    </lineage>
</organism>
<gene>
    <name evidence="8" type="ORF">KGM_208692</name>
</gene>
<keyword evidence="2" id="KW-0479">Metal-binding</keyword>
<dbReference type="EMBL" id="AGBW02009180">
    <property type="protein sequence ID" value="OWR51462.1"/>
    <property type="molecule type" value="Genomic_DNA"/>
</dbReference>
<dbReference type="GO" id="GO:0008270">
    <property type="term" value="F:zinc ion binding"/>
    <property type="evidence" value="ECO:0007669"/>
    <property type="project" value="UniProtKB-KW"/>
</dbReference>
<keyword evidence="9" id="KW-1185">Reference proteome</keyword>
<dbReference type="GO" id="GO:0001228">
    <property type="term" value="F:DNA-binding transcription activator activity, RNA polymerase II-specific"/>
    <property type="evidence" value="ECO:0007669"/>
    <property type="project" value="TreeGrafter"/>
</dbReference>
<dbReference type="SMART" id="SM00355">
    <property type="entry name" value="ZnF_C2H2"/>
    <property type="match status" value="7"/>
</dbReference>
<dbReference type="InterPro" id="IPR013087">
    <property type="entry name" value="Znf_C2H2_type"/>
</dbReference>
<dbReference type="KEGG" id="dpl:KGM_208692"/>
<evidence type="ECO:0000256" key="1">
    <source>
        <dbReference type="ARBA" id="ARBA00004123"/>
    </source>
</evidence>
<evidence type="ECO:0000313" key="8">
    <source>
        <dbReference type="EMBL" id="OWR51462.1"/>
    </source>
</evidence>
<dbReference type="Proteomes" id="UP000007151">
    <property type="component" value="Unassembled WGS sequence"/>
</dbReference>
<dbReference type="SUPFAM" id="SSF57667">
    <property type="entry name" value="beta-beta-alpha zinc fingers"/>
    <property type="match status" value="4"/>
</dbReference>
<dbReference type="OrthoDB" id="6365676at2759"/>
<keyword evidence="6" id="KW-0238">DNA-binding</keyword>
<evidence type="ECO:0000256" key="3">
    <source>
        <dbReference type="ARBA" id="ARBA00022737"/>
    </source>
</evidence>
<dbReference type="GO" id="GO:0000978">
    <property type="term" value="F:RNA polymerase II cis-regulatory region sequence-specific DNA binding"/>
    <property type="evidence" value="ECO:0007669"/>
    <property type="project" value="TreeGrafter"/>
</dbReference>
<name>A0A212FCK1_DANPL</name>
<dbReference type="AlphaFoldDB" id="A0A212FCK1"/>
<evidence type="ECO:0000256" key="4">
    <source>
        <dbReference type="ARBA" id="ARBA00022771"/>
    </source>
</evidence>
<protein>
    <submittedName>
        <fullName evidence="8">Zinc finger protein 658</fullName>
    </submittedName>
</protein>
<dbReference type="eggNOG" id="KOG1721">
    <property type="taxonomic scope" value="Eukaryota"/>
</dbReference>
<keyword evidence="5" id="KW-0862">Zinc</keyword>
<dbReference type="PANTHER" id="PTHR24376">
    <property type="entry name" value="ZINC FINGER PROTEIN"/>
    <property type="match status" value="1"/>
</dbReference>
<evidence type="ECO:0000256" key="7">
    <source>
        <dbReference type="ARBA" id="ARBA00023242"/>
    </source>
</evidence>
<comment type="subcellular location">
    <subcellularLocation>
        <location evidence="1">Nucleus</location>
    </subcellularLocation>
</comment>
<comment type="caution">
    <text evidence="8">The sequence shown here is derived from an EMBL/GenBank/DDBJ whole genome shotgun (WGS) entry which is preliminary data.</text>
</comment>
<proteinExistence type="predicted"/>
<keyword evidence="3" id="KW-0677">Repeat</keyword>
<evidence type="ECO:0000313" key="9">
    <source>
        <dbReference type="Proteomes" id="UP000007151"/>
    </source>
</evidence>
<dbReference type="PROSITE" id="PS00028">
    <property type="entry name" value="ZINC_FINGER_C2H2_1"/>
    <property type="match status" value="6"/>
</dbReference>
<reference evidence="8 9" key="1">
    <citation type="journal article" date="2011" name="Cell">
        <title>The monarch butterfly genome yields insights into long-distance migration.</title>
        <authorList>
            <person name="Zhan S."/>
            <person name="Merlin C."/>
            <person name="Boore J.L."/>
            <person name="Reppert S.M."/>
        </authorList>
    </citation>
    <scope>NUCLEOTIDE SEQUENCE [LARGE SCALE GENOMIC DNA]</scope>
    <source>
        <strain evidence="8">F-2</strain>
    </source>
</reference>
<sequence>MLQCCYCSKKFKYESEKKRHEKSHDPQFECDKCSKKFSFLSALKRHQKQHERTGSVKCTECGKYFLDKTLLNRHMKYAHQGTYVCSKCEATFSSDLALASHQKSHKPRSERRFKCNYDGCTKTFNYIHHLKHHQLSHTNKKQHYCNVCGKGFIQYHHFKAHRKVHSPETWLPCTIPGCSKQFPDEYARKQHLMKHKGADGPSSDCTSNFSHTSDIKESPDEILCSSCGDMIEISSQATHLEKCKTNTRSKHSLTNLEDLNISNNNNNNNEEIKNINDGILDVFIDSKKYKNNPKNTDNSDYYSMVGSLNFNDDIKGIPSDSSNVACEDCDCYTKDIICGPRNDKDVPQIEYRSDGVIKLKDTLETGVTEAFKTNKLENEEFYINEVPYNSCQTILGGCIVSGDGTISEGCLCAKMALNEQEAVEQEIDEITPRPVTSTA</sequence>
<dbReference type="InterPro" id="IPR036236">
    <property type="entry name" value="Znf_C2H2_sf"/>
</dbReference>
<dbReference type="Gene3D" id="3.30.160.60">
    <property type="entry name" value="Classic Zinc Finger"/>
    <property type="match status" value="4"/>
</dbReference>
<dbReference type="GO" id="GO:0005634">
    <property type="term" value="C:nucleus"/>
    <property type="evidence" value="ECO:0007669"/>
    <property type="project" value="UniProtKB-SubCell"/>
</dbReference>
<accession>A0A212FCK1</accession>
<dbReference type="Pfam" id="PF13894">
    <property type="entry name" value="zf-C2H2_4"/>
    <property type="match status" value="1"/>
</dbReference>
<keyword evidence="7" id="KW-0539">Nucleus</keyword>
<evidence type="ECO:0000256" key="6">
    <source>
        <dbReference type="ARBA" id="ARBA00023125"/>
    </source>
</evidence>
<dbReference type="Pfam" id="PF00096">
    <property type="entry name" value="zf-C2H2"/>
    <property type="match status" value="2"/>
</dbReference>
<evidence type="ECO:0000256" key="2">
    <source>
        <dbReference type="ARBA" id="ARBA00022723"/>
    </source>
</evidence>
<keyword evidence="4" id="KW-0863">Zinc-finger</keyword>
<evidence type="ECO:0000256" key="5">
    <source>
        <dbReference type="ARBA" id="ARBA00022833"/>
    </source>
</evidence>
<dbReference type="PROSITE" id="PS50157">
    <property type="entry name" value="ZINC_FINGER_C2H2_2"/>
    <property type="match status" value="6"/>
</dbReference>
<dbReference type="PANTHER" id="PTHR24376:SF243">
    <property type="entry name" value="C2H2-TYPE DOMAIN-CONTAINING PROTEIN"/>
    <property type="match status" value="1"/>
</dbReference>
<dbReference type="STRING" id="278856.A0A212FCK1"/>